<comment type="caution">
    <text evidence="1">The sequence shown here is derived from an EMBL/GenBank/DDBJ whole genome shotgun (WGS) entry which is preliminary data.</text>
</comment>
<protein>
    <recommendedName>
        <fullName evidence="3">DUF222 domain-containing protein</fullName>
    </recommendedName>
</protein>
<evidence type="ECO:0000313" key="2">
    <source>
        <dbReference type="Proteomes" id="UP001369736"/>
    </source>
</evidence>
<reference evidence="1 2" key="1">
    <citation type="submission" date="2024-03" db="EMBL/GenBank/DDBJ databases">
        <title>Actinomycetospora sp. OC33-EN07, a novel actinomycete isolated from wild orchid (Aerides multiflora).</title>
        <authorList>
            <person name="Suriyachadkun C."/>
        </authorList>
    </citation>
    <scope>NUCLEOTIDE SEQUENCE [LARGE SCALE GENOMIC DNA]</scope>
    <source>
        <strain evidence="1 2">OC33-EN07</strain>
    </source>
</reference>
<proteinExistence type="predicted"/>
<keyword evidence="2" id="KW-1185">Reference proteome</keyword>
<dbReference type="EMBL" id="JBBEGM010000001">
    <property type="protein sequence ID" value="MEJ2860551.1"/>
    <property type="molecule type" value="Genomic_DNA"/>
</dbReference>
<accession>A0ABU8LZJ2</accession>
<evidence type="ECO:0008006" key="3">
    <source>
        <dbReference type="Google" id="ProtNLM"/>
    </source>
</evidence>
<gene>
    <name evidence="1" type="ORF">WCD58_05260</name>
</gene>
<dbReference type="Proteomes" id="UP001369736">
    <property type="component" value="Unassembled WGS sequence"/>
</dbReference>
<evidence type="ECO:0000313" key="1">
    <source>
        <dbReference type="EMBL" id="MEJ2860551.1"/>
    </source>
</evidence>
<sequence>MTATPADPAPDVAEQLAALRAEAAQLELDELDDPMRAASDVAGWHARADQRRRRGVEIENELRDLEEWGALVLTHGDDVSRYTRVARPIATAYAHVIRFRVYKDDVRVTHRKPRDDVHAWLGAVQKLARAVPDDDNTRRVVSRELEAWFRFRDAITDAERCHLSGGGPFPAPELSPDGLPPWVRWGIHRLDGADRG</sequence>
<dbReference type="RefSeq" id="WP_337700195.1">
    <property type="nucleotide sequence ID" value="NZ_JBBEGM010000001.1"/>
</dbReference>
<name>A0ABU8LZJ2_9PSEU</name>
<organism evidence="1 2">
    <name type="scientific">Actinomycetospora flava</name>
    <dbReference type="NCBI Taxonomy" id="3129232"/>
    <lineage>
        <taxon>Bacteria</taxon>
        <taxon>Bacillati</taxon>
        <taxon>Actinomycetota</taxon>
        <taxon>Actinomycetes</taxon>
        <taxon>Pseudonocardiales</taxon>
        <taxon>Pseudonocardiaceae</taxon>
        <taxon>Actinomycetospora</taxon>
    </lineage>
</organism>